<sequence>MTPQEPTHRPWYKEPIMLLVAGIPLIAVFWGGVMLTLAVKSKDSLVSDSYYKDGVSYTENVEIDAKAKRLQVKAQLVLTNDEARLQLSGYFDQYPDVLTLQLIHPTLQDRDVTVLLQRTEDGTYVGMPEIELPSRRHIWLQSPEQGWRVRLTDTIQPDQVIQLSAQ</sequence>
<dbReference type="Pfam" id="PF05751">
    <property type="entry name" value="FixH"/>
    <property type="match status" value="1"/>
</dbReference>
<dbReference type="EMBL" id="JAPNOA010000018">
    <property type="protein sequence ID" value="MCY0964518.1"/>
    <property type="molecule type" value="Genomic_DNA"/>
</dbReference>
<accession>A0A9X3EBI7</accession>
<dbReference type="RefSeq" id="WP_283172735.1">
    <property type="nucleotide sequence ID" value="NZ_JAPNOA010000018.1"/>
</dbReference>
<reference evidence="2" key="1">
    <citation type="submission" date="2022-11" db="EMBL/GenBank/DDBJ databases">
        <title>Parathalassolutuus dongxingensis gen. nov., sp. nov., a novel member of family Oceanospirillaceae isolated from a coastal shrimp pond in Guangxi, China.</title>
        <authorList>
            <person name="Chen H."/>
        </authorList>
    </citation>
    <scope>NUCLEOTIDE SEQUENCE</scope>
    <source>
        <strain evidence="2">G-43</strain>
    </source>
</reference>
<keyword evidence="1" id="KW-1133">Transmembrane helix</keyword>
<dbReference type="InterPro" id="IPR008620">
    <property type="entry name" value="FixH"/>
</dbReference>
<keyword evidence="1" id="KW-0812">Transmembrane</keyword>
<keyword evidence="1" id="KW-0472">Membrane</keyword>
<evidence type="ECO:0000313" key="2">
    <source>
        <dbReference type="EMBL" id="MCY0964518.1"/>
    </source>
</evidence>
<name>A0A9X3EBI7_9GAMM</name>
<evidence type="ECO:0000313" key="3">
    <source>
        <dbReference type="Proteomes" id="UP001150830"/>
    </source>
</evidence>
<dbReference type="AlphaFoldDB" id="A0A9X3EBI7"/>
<feature type="transmembrane region" description="Helical" evidence="1">
    <location>
        <begin position="16"/>
        <end position="39"/>
    </location>
</feature>
<keyword evidence="3" id="KW-1185">Reference proteome</keyword>
<organism evidence="2 3">
    <name type="scientific">Parathalassolituus penaei</name>
    <dbReference type="NCBI Taxonomy" id="2997323"/>
    <lineage>
        <taxon>Bacteria</taxon>
        <taxon>Pseudomonadati</taxon>
        <taxon>Pseudomonadota</taxon>
        <taxon>Gammaproteobacteria</taxon>
        <taxon>Oceanospirillales</taxon>
        <taxon>Oceanospirillaceae</taxon>
        <taxon>Parathalassolituus</taxon>
    </lineage>
</organism>
<proteinExistence type="predicted"/>
<evidence type="ECO:0000256" key="1">
    <source>
        <dbReference type="SAM" id="Phobius"/>
    </source>
</evidence>
<protein>
    <submittedName>
        <fullName evidence="2">FixH family protein</fullName>
    </submittedName>
</protein>
<gene>
    <name evidence="2" type="ORF">OUO13_04910</name>
</gene>
<dbReference type="Proteomes" id="UP001150830">
    <property type="component" value="Unassembled WGS sequence"/>
</dbReference>
<comment type="caution">
    <text evidence="2">The sequence shown here is derived from an EMBL/GenBank/DDBJ whole genome shotgun (WGS) entry which is preliminary data.</text>
</comment>